<keyword evidence="1" id="KW-1133">Transmembrane helix</keyword>
<dbReference type="AlphaFoldDB" id="A0A9P1I5I3"/>
<comment type="caution">
    <text evidence="2">The sequence shown here is derived from an EMBL/GenBank/DDBJ whole genome shotgun (WGS) entry which is preliminary data.</text>
</comment>
<evidence type="ECO:0000313" key="3">
    <source>
        <dbReference type="Proteomes" id="UP001152747"/>
    </source>
</evidence>
<reference evidence="2" key="1">
    <citation type="submission" date="2022-11" db="EMBL/GenBank/DDBJ databases">
        <authorList>
            <person name="Kikuchi T."/>
        </authorList>
    </citation>
    <scope>NUCLEOTIDE SEQUENCE</scope>
    <source>
        <strain evidence="2">PS1010</strain>
    </source>
</reference>
<keyword evidence="1" id="KW-0812">Transmembrane</keyword>
<feature type="transmembrane region" description="Helical" evidence="1">
    <location>
        <begin position="6"/>
        <end position="29"/>
    </location>
</feature>
<protein>
    <submittedName>
        <fullName evidence="2">Uncharacterized protein</fullName>
    </submittedName>
</protein>
<gene>
    <name evidence="2" type="ORF">CAMP_LOCUS1087</name>
</gene>
<dbReference type="Proteomes" id="UP001152747">
    <property type="component" value="Unassembled WGS sequence"/>
</dbReference>
<proteinExistence type="predicted"/>
<evidence type="ECO:0000313" key="2">
    <source>
        <dbReference type="EMBL" id="CAI5438450.1"/>
    </source>
</evidence>
<name>A0A9P1I5I3_9PELO</name>
<dbReference type="OrthoDB" id="5830850at2759"/>
<sequence length="161" mass="18180">MDDFFIDFVIIAAIIAALLIATMVLLFLYSKNLRRFISKCWCCCNSNDDLEKSVIPPKRTTIRVVSSCPSNVISTIPISPTYKNIKPPIRKTTSNPPDFFVSTPTPTNFPVESPSQKFVFIFPKRPTYQMESNQITMHSASTKSSYLPQFIGPQTSRRCST</sequence>
<dbReference type="EMBL" id="CANHGI010000001">
    <property type="protein sequence ID" value="CAI5438450.1"/>
    <property type="molecule type" value="Genomic_DNA"/>
</dbReference>
<organism evidence="2 3">
    <name type="scientific">Caenorhabditis angaria</name>
    <dbReference type="NCBI Taxonomy" id="860376"/>
    <lineage>
        <taxon>Eukaryota</taxon>
        <taxon>Metazoa</taxon>
        <taxon>Ecdysozoa</taxon>
        <taxon>Nematoda</taxon>
        <taxon>Chromadorea</taxon>
        <taxon>Rhabditida</taxon>
        <taxon>Rhabditina</taxon>
        <taxon>Rhabditomorpha</taxon>
        <taxon>Rhabditoidea</taxon>
        <taxon>Rhabditidae</taxon>
        <taxon>Peloderinae</taxon>
        <taxon>Caenorhabditis</taxon>
    </lineage>
</organism>
<evidence type="ECO:0000256" key="1">
    <source>
        <dbReference type="SAM" id="Phobius"/>
    </source>
</evidence>
<accession>A0A9P1I5I3</accession>
<keyword evidence="1" id="KW-0472">Membrane</keyword>
<keyword evidence="3" id="KW-1185">Reference proteome</keyword>